<keyword evidence="7 9" id="KW-0472">Membrane</keyword>
<dbReference type="PANTHER" id="PTHR30406:SF8">
    <property type="entry name" value="SULFATE TRANSPORT SYSTEM PERMEASE PROTEIN CYST"/>
    <property type="match status" value="1"/>
</dbReference>
<organism evidence="11 12">
    <name type="scientific">Coprococcus eutactus</name>
    <dbReference type="NCBI Taxonomy" id="33043"/>
    <lineage>
        <taxon>Bacteria</taxon>
        <taxon>Bacillati</taxon>
        <taxon>Bacillota</taxon>
        <taxon>Clostridia</taxon>
        <taxon>Lachnospirales</taxon>
        <taxon>Lachnospiraceae</taxon>
        <taxon>Coprococcus</taxon>
    </lineage>
</organism>
<sequence>MTHRHTHAKKKSKSIIPGFGLSFGIVMAILGIIVVIPLCSLVVFSARLSLSEFWQTITRPRVLSSYAVSLSTAFIASLINAVMGLILAWVLVRYKFPGKRIMDGIIELPFALPTAVAGIALTHLTVQNGWVGRIFARFGIDIAYTRIGITIALVFIGIPFVVRSVQPVLEKVDREYEEAAAMFGASRIQIFFRVILPEILPALIAGFTMAFARSLGEYGSVVFIAGNTPYETEITPLLIMSELQEYDYASATSIALVMLAIAFVILLVNAFIQSRTSRIVSGID</sequence>
<feature type="transmembrane region" description="Helical" evidence="9">
    <location>
        <begin position="248"/>
        <end position="272"/>
    </location>
</feature>
<keyword evidence="4 9" id="KW-0812">Transmembrane</keyword>
<dbReference type="EMBL" id="BLYL01000006">
    <property type="protein sequence ID" value="GFO94307.1"/>
    <property type="molecule type" value="Genomic_DNA"/>
</dbReference>
<dbReference type="InterPro" id="IPR035906">
    <property type="entry name" value="MetI-like_sf"/>
</dbReference>
<dbReference type="PROSITE" id="PS50928">
    <property type="entry name" value="ABC_TM1"/>
    <property type="match status" value="1"/>
</dbReference>
<dbReference type="InterPro" id="IPR005667">
    <property type="entry name" value="Sulph_transpt2"/>
</dbReference>
<keyword evidence="3 9" id="KW-0813">Transport</keyword>
<dbReference type="Gene3D" id="1.10.3720.10">
    <property type="entry name" value="MetI-like"/>
    <property type="match status" value="1"/>
</dbReference>
<evidence type="ECO:0000256" key="4">
    <source>
        <dbReference type="ARBA" id="ARBA00022692"/>
    </source>
</evidence>
<evidence type="ECO:0000313" key="12">
    <source>
        <dbReference type="Proteomes" id="UP000660047"/>
    </source>
</evidence>
<name>A0AAI9NY85_9FIRM</name>
<dbReference type="PANTHER" id="PTHR30406">
    <property type="entry name" value="SULFATE TRANSPORT SYSTEM PERMEASE PROTEIN"/>
    <property type="match status" value="1"/>
</dbReference>
<dbReference type="Proteomes" id="UP000660047">
    <property type="component" value="Unassembled WGS sequence"/>
</dbReference>
<feature type="transmembrane region" description="Helical" evidence="9">
    <location>
        <begin position="143"/>
        <end position="162"/>
    </location>
</feature>
<dbReference type="GO" id="GO:0015419">
    <property type="term" value="F:ABC-type sulfate transporter activity"/>
    <property type="evidence" value="ECO:0007669"/>
    <property type="project" value="UniProtKB-UniRule"/>
</dbReference>
<protein>
    <recommendedName>
        <fullName evidence="9">Sulfate transport system permease protein CysT</fullName>
    </recommendedName>
</protein>
<dbReference type="InterPro" id="IPR000515">
    <property type="entry name" value="MetI-like"/>
</dbReference>
<evidence type="ECO:0000256" key="7">
    <source>
        <dbReference type="ARBA" id="ARBA00023136"/>
    </source>
</evidence>
<evidence type="ECO:0000313" key="11">
    <source>
        <dbReference type="EMBL" id="GFO94307.1"/>
    </source>
</evidence>
<dbReference type="SUPFAM" id="SSF161098">
    <property type="entry name" value="MetI-like"/>
    <property type="match status" value="1"/>
</dbReference>
<evidence type="ECO:0000256" key="3">
    <source>
        <dbReference type="ARBA" id="ARBA00022448"/>
    </source>
</evidence>
<comment type="subunit">
    <text evidence="2">The complex is composed of two ATP-binding proteins (CysA), two transmembrane proteins (CysT and CysW) and a solute-binding protein (CysP).</text>
</comment>
<comment type="caution">
    <text evidence="11">The sequence shown here is derived from an EMBL/GenBank/DDBJ whole genome shotgun (WGS) entry which is preliminary data.</text>
</comment>
<proteinExistence type="inferred from homology"/>
<comment type="subcellular location">
    <subcellularLocation>
        <location evidence="1">Membrane</location>
        <topology evidence="1">Multi-pass membrane protein</topology>
    </subcellularLocation>
</comment>
<dbReference type="CDD" id="cd06261">
    <property type="entry name" value="TM_PBP2"/>
    <property type="match status" value="1"/>
</dbReference>
<feature type="domain" description="ABC transmembrane type-1" evidence="10">
    <location>
        <begin position="66"/>
        <end position="269"/>
    </location>
</feature>
<comment type="function">
    <text evidence="8">Part of the ABC transporter complex CysAWTP (TC 3.A.1.6.1) involved in sulfate/thiosulfate import. Probably responsible for the translocation of the substrate across the membrane.</text>
</comment>
<dbReference type="NCBIfam" id="TIGR02139">
    <property type="entry name" value="permease_CysT"/>
    <property type="match status" value="1"/>
</dbReference>
<feature type="transmembrane region" description="Helical" evidence="9">
    <location>
        <begin position="104"/>
        <end position="123"/>
    </location>
</feature>
<dbReference type="AlphaFoldDB" id="A0AAI9NY85"/>
<dbReference type="InterPro" id="IPR011865">
    <property type="entry name" value="CysT_permease"/>
</dbReference>
<reference evidence="11" key="1">
    <citation type="submission" date="2020-06" db="EMBL/GenBank/DDBJ databases">
        <title>Characterization of fructooligosaccharide metabolism and fructooligosaccharide-degrading enzymes in human commensal butyrate producers.</title>
        <authorList>
            <person name="Tanno H."/>
            <person name="Fujii T."/>
            <person name="Hirano K."/>
            <person name="Maeno S."/>
            <person name="Tonozuka T."/>
            <person name="Sakamoto M."/>
            <person name="Ohkuma M."/>
            <person name="Tochio T."/>
            <person name="Endo A."/>
        </authorList>
    </citation>
    <scope>NUCLEOTIDE SEQUENCE</scope>
    <source>
        <strain evidence="11">JCM 31265</strain>
    </source>
</reference>
<dbReference type="RefSeq" id="WP_055222346.1">
    <property type="nucleotide sequence ID" value="NZ_BLYL01000006.1"/>
</dbReference>
<feature type="transmembrane region" description="Helical" evidence="9">
    <location>
        <begin position="190"/>
        <end position="212"/>
    </location>
</feature>
<accession>A0AAI9NY85</accession>
<dbReference type="FunFam" id="1.10.3720.10:FF:000004">
    <property type="entry name" value="Sulfate transport system permease protein CysT"/>
    <property type="match status" value="1"/>
</dbReference>
<evidence type="ECO:0000256" key="8">
    <source>
        <dbReference type="ARBA" id="ARBA00025323"/>
    </source>
</evidence>
<comment type="caution">
    <text evidence="9">Lacks conserved residue(s) required for the propagation of feature annotation.</text>
</comment>
<dbReference type="Pfam" id="PF00528">
    <property type="entry name" value="BPD_transp_1"/>
    <property type="match status" value="1"/>
</dbReference>
<evidence type="ECO:0000256" key="9">
    <source>
        <dbReference type="RuleBase" id="RU366001"/>
    </source>
</evidence>
<comment type="function">
    <text evidence="9">Part of the ABC transporter complex (TC 3.A.1.6.1) involved in sulfate/thiosulfate import.</text>
</comment>
<feature type="transmembrane region" description="Helical" evidence="9">
    <location>
        <begin position="66"/>
        <end position="92"/>
    </location>
</feature>
<evidence type="ECO:0000256" key="5">
    <source>
        <dbReference type="ARBA" id="ARBA00022989"/>
    </source>
</evidence>
<dbReference type="GO" id="GO:0005886">
    <property type="term" value="C:plasma membrane"/>
    <property type="evidence" value="ECO:0007669"/>
    <property type="project" value="InterPro"/>
</dbReference>
<feature type="transmembrane region" description="Helical" evidence="9">
    <location>
        <begin position="21"/>
        <end position="46"/>
    </location>
</feature>
<evidence type="ECO:0000259" key="10">
    <source>
        <dbReference type="PROSITE" id="PS50928"/>
    </source>
</evidence>
<evidence type="ECO:0000256" key="1">
    <source>
        <dbReference type="ARBA" id="ARBA00004141"/>
    </source>
</evidence>
<dbReference type="NCBIfam" id="TIGR00969">
    <property type="entry name" value="3a0106s02"/>
    <property type="match status" value="1"/>
</dbReference>
<keyword evidence="6 9" id="KW-0764">Sulfate transport</keyword>
<comment type="similarity">
    <text evidence="9">Belongs to the binding-protein-dependent transport system permease family. CysTW subfamily.</text>
</comment>
<evidence type="ECO:0000256" key="6">
    <source>
        <dbReference type="ARBA" id="ARBA00023032"/>
    </source>
</evidence>
<keyword evidence="5 9" id="KW-1133">Transmembrane helix</keyword>
<gene>
    <name evidence="11" type="ORF">COEU31_13530</name>
</gene>
<evidence type="ECO:0000256" key="2">
    <source>
        <dbReference type="ARBA" id="ARBA00011779"/>
    </source>
</evidence>